<dbReference type="PANTHER" id="PTHR12894">
    <property type="entry name" value="CNH DOMAIN CONTAINING"/>
    <property type="match status" value="1"/>
</dbReference>
<gene>
    <name evidence="8" type="ORF">K489DRAFT_383358</name>
</gene>
<evidence type="ECO:0000313" key="8">
    <source>
        <dbReference type="RefSeq" id="XP_033456823.1"/>
    </source>
</evidence>
<proteinExistence type="predicted"/>
<dbReference type="GeneID" id="54363384"/>
<keyword evidence="3" id="KW-0963">Cytoplasm</keyword>
<protein>
    <submittedName>
        <fullName evidence="8">TGF beta receptor associated protein</fullName>
    </submittedName>
</protein>
<keyword evidence="2" id="KW-0813">Transport</keyword>
<accession>A0A6J3LYS4</accession>
<reference evidence="8" key="1">
    <citation type="submission" date="2020-01" db="EMBL/GenBank/DDBJ databases">
        <authorList>
            <consortium name="DOE Joint Genome Institute"/>
            <person name="Haridas S."/>
            <person name="Albert R."/>
            <person name="Binder M."/>
            <person name="Bloem J."/>
            <person name="Labutti K."/>
            <person name="Salamov A."/>
            <person name="Andreopoulos B."/>
            <person name="Baker S.E."/>
            <person name="Barry K."/>
            <person name="Bills G."/>
            <person name="Bluhm B.H."/>
            <person name="Cannon C."/>
            <person name="Castanera R."/>
            <person name="Culley D.E."/>
            <person name="Daum C."/>
            <person name="Ezra D."/>
            <person name="Gonzalez J.B."/>
            <person name="Henrissat B."/>
            <person name="Kuo A."/>
            <person name="Liang C."/>
            <person name="Lipzen A."/>
            <person name="Lutzoni F."/>
            <person name="Magnuson J."/>
            <person name="Mondo S."/>
            <person name="Nolan M."/>
            <person name="Ohm R."/>
            <person name="Pangilinan J."/>
            <person name="Park H.-J."/>
            <person name="Ramirez L."/>
            <person name="Alfaro M."/>
            <person name="Sun H."/>
            <person name="Tritt A."/>
            <person name="Yoshinaga Y."/>
            <person name="Zwiers L.-H."/>
            <person name="Turgeon B.G."/>
            <person name="Goodwin S.B."/>
            <person name="Spatafora J.W."/>
            <person name="Crous P.W."/>
            <person name="Grigoriev I.V."/>
        </authorList>
    </citation>
    <scope>NUCLEOTIDE SEQUENCE</scope>
    <source>
        <strain evidence="8">CBS 342.82</strain>
    </source>
</reference>
<dbReference type="GO" id="GO:0016020">
    <property type="term" value="C:membrane"/>
    <property type="evidence" value="ECO:0007669"/>
    <property type="project" value="TreeGrafter"/>
</dbReference>
<keyword evidence="8" id="KW-0675">Receptor</keyword>
<reference evidence="8" key="2">
    <citation type="submission" date="2020-04" db="EMBL/GenBank/DDBJ databases">
        <authorList>
            <consortium name="NCBI Genome Project"/>
        </authorList>
    </citation>
    <scope>NUCLEOTIDE SEQUENCE</scope>
    <source>
        <strain evidence="8">CBS 342.82</strain>
    </source>
</reference>
<dbReference type="Proteomes" id="UP000504637">
    <property type="component" value="Unplaced"/>
</dbReference>
<feature type="compositionally biased region" description="Low complexity" evidence="5">
    <location>
        <begin position="236"/>
        <end position="253"/>
    </location>
</feature>
<organism evidence="8">
    <name type="scientific">Dissoconium aciculare CBS 342.82</name>
    <dbReference type="NCBI Taxonomy" id="1314786"/>
    <lineage>
        <taxon>Eukaryota</taxon>
        <taxon>Fungi</taxon>
        <taxon>Dikarya</taxon>
        <taxon>Ascomycota</taxon>
        <taxon>Pezizomycotina</taxon>
        <taxon>Dothideomycetes</taxon>
        <taxon>Dothideomycetidae</taxon>
        <taxon>Mycosphaerellales</taxon>
        <taxon>Dissoconiaceae</taxon>
        <taxon>Dissoconium</taxon>
    </lineage>
</organism>
<evidence type="ECO:0000256" key="2">
    <source>
        <dbReference type="ARBA" id="ARBA00022448"/>
    </source>
</evidence>
<dbReference type="GO" id="GO:0015031">
    <property type="term" value="P:protein transport"/>
    <property type="evidence" value="ECO:0007669"/>
    <property type="project" value="UniProtKB-KW"/>
</dbReference>
<evidence type="ECO:0000259" key="6">
    <source>
        <dbReference type="PROSITE" id="PS50219"/>
    </source>
</evidence>
<dbReference type="GO" id="GO:0006914">
    <property type="term" value="P:autophagy"/>
    <property type="evidence" value="ECO:0007669"/>
    <property type="project" value="TreeGrafter"/>
</dbReference>
<dbReference type="GO" id="GO:0034058">
    <property type="term" value="P:endosomal vesicle fusion"/>
    <property type="evidence" value="ECO:0007669"/>
    <property type="project" value="TreeGrafter"/>
</dbReference>
<comment type="subcellular location">
    <subcellularLocation>
        <location evidence="1">Cytoplasm</location>
    </subcellularLocation>
</comment>
<evidence type="ECO:0000256" key="3">
    <source>
        <dbReference type="ARBA" id="ARBA00022490"/>
    </source>
</evidence>
<name>A0A6J3LYS4_9PEZI</name>
<evidence type="ECO:0000256" key="4">
    <source>
        <dbReference type="ARBA" id="ARBA00022927"/>
    </source>
</evidence>
<dbReference type="InterPro" id="IPR001180">
    <property type="entry name" value="CNH_dom"/>
</dbReference>
<dbReference type="AlphaFoldDB" id="A0A6J3LYS4"/>
<keyword evidence="4" id="KW-0653">Protein transport</keyword>
<evidence type="ECO:0000256" key="1">
    <source>
        <dbReference type="ARBA" id="ARBA00004496"/>
    </source>
</evidence>
<feature type="domain" description="CNH" evidence="6">
    <location>
        <begin position="36"/>
        <end position="426"/>
    </location>
</feature>
<dbReference type="InterPro" id="IPR032914">
    <property type="entry name" value="Vam6/VPS39/TRAP1"/>
</dbReference>
<dbReference type="GO" id="GO:0005737">
    <property type="term" value="C:cytoplasm"/>
    <property type="evidence" value="ECO:0007669"/>
    <property type="project" value="UniProtKB-SubCell"/>
</dbReference>
<sequence length="1149" mass="127392">MAMDLTSHTRGDLPGSYTLRPLINEVPLTPKEDGSPAHITCVDSWNGNLYIGSSSGEILHYFQIPPDPAEPDGEPAYILATRIEPEPASAHTSPSDIGVKQILLLPHEAKVCILCNGVLQFYSLPELSPGIDGKIIRQQGCLWVGGLDRNIAQDALERPDGTAIVMCLRPRLRLINIGEQARKIRDIELGGISAIERRGDLACVADGESYSLLDVVNQRKQELFAISSSADTQPLAPARPASRSVSSATSPVRQSRGHDRNISLGGQPRSGDRSRPDLGMNWPTRASSRTSLPPPAKSSREPSPLKVDKPLPEAPEIQQVPDARTRPARPLPPNIISPTANEFLLTTGTRLEEPGVGMFVNLDGDLVPRGTLEFSSYPLSIVLDSNGPDATTPKLDDLSREGTLLALVQKLESGIMQKCIEIQKWNVNSSETDTAKEWLVIGPAEDFEEQPSLSHYGLIEVTSPAQLSGDSIGAALRLRRLRIGKEHTESTEEDRKRNAEEDKFAARFEKLRANILLFANRQISWVVRCPVVVQLNRQLDLALQKNDEGVVSVDVSAIQNVVKILRGREPRDELEFLTLTYIRQKAALLLFGRLILQTAGNITTSELDRQRTEDALGAAELDPRIVLTMVPPLQKEITQGKDGIWVPQGIRDTLDMLRASFDVAGLNQDPRGLFGENILMIMKGYLFSWRRKKGFGSVADEANVFLTVDAALLHVLLLLDRHSSSGPAAPGSIRAELNDVVDRGVECFDRAVELFEKFGRIYMLSRLYQSRKMSANVLATWKRIIEGEVDVGGELVDGELRVRRYIAQIRDISLVEEYGSWLARRDPRLGAQVFADDKSKIKFDSNEAIAILQKNAPNAVKDYLEHLVFDRNHIQYVNDLIAFYLDTVLNALEDSESVRGLLLDSYATYRALEPPKPTYRQFVADNPVDAEWWRNRLRLLQLIGGTHGPSSQYDAQALGSRLEPYKNELVPEMIILNGREGRHETALYLLTHGLADYDTAIRYCLLGGSSIFHLQSASAAASTPSALPSHDEQSRLFNYLLNEFFAIESEDARLERTAELLERFGGWFDAARVLEQIPDNWSVQVVAGFLVHAFRRLVRDKNETIVVKALSGAQNLKKSLEVIEKSEGAGPVVMVAPLESQEADDESYA</sequence>
<feature type="region of interest" description="Disordered" evidence="5">
    <location>
        <begin position="231"/>
        <end position="335"/>
    </location>
</feature>
<evidence type="ECO:0000256" key="5">
    <source>
        <dbReference type="SAM" id="MobiDB-lite"/>
    </source>
</evidence>
<evidence type="ECO:0000313" key="7">
    <source>
        <dbReference type="Proteomes" id="UP000504637"/>
    </source>
</evidence>
<dbReference type="OrthoDB" id="5325112at2759"/>
<reference evidence="8" key="3">
    <citation type="submission" date="2025-08" db="UniProtKB">
        <authorList>
            <consortium name="RefSeq"/>
        </authorList>
    </citation>
    <scope>IDENTIFICATION</scope>
    <source>
        <strain evidence="8">CBS 342.82</strain>
    </source>
</reference>
<keyword evidence="7" id="KW-1185">Reference proteome</keyword>
<dbReference type="PROSITE" id="PS50219">
    <property type="entry name" value="CNH"/>
    <property type="match status" value="1"/>
</dbReference>
<dbReference type="PANTHER" id="PTHR12894:SF27">
    <property type="entry name" value="TRANSFORMING GROWTH FACTOR-BETA RECEPTOR-ASSOCIATED PROTEIN 1"/>
    <property type="match status" value="1"/>
</dbReference>
<dbReference type="RefSeq" id="XP_033456823.1">
    <property type="nucleotide sequence ID" value="XM_033605584.1"/>
</dbReference>